<dbReference type="SMART" id="SM00560">
    <property type="entry name" value="LamGL"/>
    <property type="match status" value="1"/>
</dbReference>
<keyword evidence="1" id="KW-0732">Signal</keyword>
<dbReference type="SUPFAM" id="SSF49899">
    <property type="entry name" value="Concanavalin A-like lectins/glucanases"/>
    <property type="match status" value="1"/>
</dbReference>
<proteinExistence type="predicted"/>
<protein>
    <recommendedName>
        <fullName evidence="4">LamG-like jellyroll fold domain-containing protein</fullName>
    </recommendedName>
</protein>
<feature type="compositionally biased region" description="Pro residues" evidence="3">
    <location>
        <begin position="50"/>
        <end position="62"/>
    </location>
</feature>
<feature type="region of interest" description="Disordered" evidence="3">
    <location>
        <begin position="45"/>
        <end position="65"/>
    </location>
</feature>
<accession>A0A0F9KWU1</accession>
<evidence type="ECO:0000313" key="5">
    <source>
        <dbReference type="EMBL" id="KKM86779.1"/>
    </source>
</evidence>
<comment type="caution">
    <text evidence="5">The sequence shown here is derived from an EMBL/GenBank/DDBJ whole genome shotgun (WGS) entry which is preliminary data.</text>
</comment>
<evidence type="ECO:0000256" key="3">
    <source>
        <dbReference type="SAM" id="MobiDB-lite"/>
    </source>
</evidence>
<evidence type="ECO:0000256" key="2">
    <source>
        <dbReference type="ARBA" id="ARBA00023157"/>
    </source>
</evidence>
<dbReference type="EMBL" id="LAZR01007201">
    <property type="protein sequence ID" value="KKM86779.1"/>
    <property type="molecule type" value="Genomic_DNA"/>
</dbReference>
<reference evidence="5" key="1">
    <citation type="journal article" date="2015" name="Nature">
        <title>Complex archaea that bridge the gap between prokaryotes and eukaryotes.</title>
        <authorList>
            <person name="Spang A."/>
            <person name="Saw J.H."/>
            <person name="Jorgensen S.L."/>
            <person name="Zaremba-Niedzwiedzka K."/>
            <person name="Martijn J."/>
            <person name="Lind A.E."/>
            <person name="van Eijk R."/>
            <person name="Schleper C."/>
            <person name="Guy L."/>
            <person name="Ettema T.J."/>
        </authorList>
    </citation>
    <scope>NUCLEOTIDE SEQUENCE</scope>
</reference>
<organism evidence="5">
    <name type="scientific">marine sediment metagenome</name>
    <dbReference type="NCBI Taxonomy" id="412755"/>
    <lineage>
        <taxon>unclassified sequences</taxon>
        <taxon>metagenomes</taxon>
        <taxon>ecological metagenomes</taxon>
    </lineage>
</organism>
<evidence type="ECO:0000259" key="4">
    <source>
        <dbReference type="SMART" id="SM00560"/>
    </source>
</evidence>
<keyword evidence="2" id="KW-1015">Disulfide bond</keyword>
<dbReference type="Gene3D" id="2.60.120.200">
    <property type="match status" value="1"/>
</dbReference>
<dbReference type="AlphaFoldDB" id="A0A0F9KWU1"/>
<evidence type="ECO:0000256" key="1">
    <source>
        <dbReference type="ARBA" id="ARBA00022729"/>
    </source>
</evidence>
<dbReference type="InterPro" id="IPR013320">
    <property type="entry name" value="ConA-like_dom_sf"/>
</dbReference>
<dbReference type="InterPro" id="IPR006558">
    <property type="entry name" value="LamG-like"/>
</dbReference>
<dbReference type="PROSITE" id="PS51257">
    <property type="entry name" value="PROKAR_LIPOPROTEIN"/>
    <property type="match status" value="1"/>
</dbReference>
<gene>
    <name evidence="5" type="ORF">LCGC14_1275570</name>
</gene>
<name>A0A0F9KWU1_9ZZZZ</name>
<sequence>MAPAGKMIPLAAVLVAGTVWLSAGGCGDPAAQGILVEDIALLDEASEPGSPVPSRPPSPAPPRSATKTGLVAYYPFDGDARDASGRGNHGQIRKKVRFVPGVVGKAARFGGVDAPGCVYVKNSESLKFKRAFTIACYVQILDPAGKDGYGRRADKAHQVFVAKYADPSGWVLYAHYNGWKIPTTGLTGNGRGAKWAGARVPTTKHLKRWMHLASVSDADGLRTYHDGKLVKSTSIPVDFAQANRHPMWIGRQGNTFPFHLNGMIDELRIYNRSLSQGEIQGLMRSR</sequence>
<feature type="domain" description="LamG-like jellyroll fold" evidence="4">
    <location>
        <begin position="130"/>
        <end position="277"/>
    </location>
</feature>
<dbReference type="Pfam" id="PF13385">
    <property type="entry name" value="Laminin_G_3"/>
    <property type="match status" value="1"/>
</dbReference>